<name>A0ABP7X380_9SPHI</name>
<dbReference type="PROSITE" id="PS51318">
    <property type="entry name" value="TAT"/>
    <property type="match status" value="1"/>
</dbReference>
<protein>
    <submittedName>
        <fullName evidence="2">Sugar phosphate isomerase/epimerase</fullName>
    </submittedName>
</protein>
<dbReference type="GO" id="GO:0016853">
    <property type="term" value="F:isomerase activity"/>
    <property type="evidence" value="ECO:0007669"/>
    <property type="project" value="UniProtKB-KW"/>
</dbReference>
<dbReference type="Pfam" id="PF01261">
    <property type="entry name" value="AP_endonuc_2"/>
    <property type="match status" value="1"/>
</dbReference>
<sequence length="279" mass="31194">MNKRRDFLKNMGALAVGSVLLPSFKFAPKKATSDPGIQLYTFRDEMLKDPKGTLKIISDLGIKQIESAASGKGLYYGLTPKEMKKTCKDLDMTLRSGHCGIDANWQKTIDQAAEAGQEYLVCSSLPFSGDTIANYQKVAERFNKAGEECQAAGLKFGYHNHDFEFKTDQGQTLYDILLVNTDPELVTMEMDLGWVVAAGKDPLEYFKNYEGRFKLWHLKDMKGRNSVEFGKGNLDIAGLLKQAKLAGLDYYFIEQEEYPAGSPLASMKINMEYLSKVSV</sequence>
<dbReference type="InterPro" id="IPR050312">
    <property type="entry name" value="IolE/XylAMocC-like"/>
</dbReference>
<feature type="domain" description="Xylose isomerase-like TIM barrel" evidence="1">
    <location>
        <begin position="103"/>
        <end position="274"/>
    </location>
</feature>
<proteinExistence type="predicted"/>
<accession>A0ABP7X380</accession>
<dbReference type="Gene3D" id="3.20.20.150">
    <property type="entry name" value="Divalent-metal-dependent TIM barrel enzymes"/>
    <property type="match status" value="1"/>
</dbReference>
<dbReference type="RefSeq" id="WP_345106607.1">
    <property type="nucleotide sequence ID" value="NZ_BAABCV010000012.1"/>
</dbReference>
<dbReference type="InterPro" id="IPR013022">
    <property type="entry name" value="Xyl_isomerase-like_TIM-brl"/>
</dbReference>
<keyword evidence="2" id="KW-0413">Isomerase</keyword>
<evidence type="ECO:0000313" key="3">
    <source>
        <dbReference type="Proteomes" id="UP001500841"/>
    </source>
</evidence>
<evidence type="ECO:0000313" key="2">
    <source>
        <dbReference type="EMBL" id="GAA4103551.1"/>
    </source>
</evidence>
<reference evidence="3" key="1">
    <citation type="journal article" date="2019" name="Int. J. Syst. Evol. Microbiol.">
        <title>The Global Catalogue of Microorganisms (GCM) 10K type strain sequencing project: providing services to taxonomists for standard genome sequencing and annotation.</title>
        <authorList>
            <consortium name="The Broad Institute Genomics Platform"/>
            <consortium name="The Broad Institute Genome Sequencing Center for Infectious Disease"/>
            <person name="Wu L."/>
            <person name="Ma J."/>
        </authorList>
    </citation>
    <scope>NUCLEOTIDE SEQUENCE [LARGE SCALE GENOMIC DNA]</scope>
    <source>
        <strain evidence="3">JCM 17085</strain>
    </source>
</reference>
<comment type="caution">
    <text evidence="2">The sequence shown here is derived from an EMBL/GenBank/DDBJ whole genome shotgun (WGS) entry which is preliminary data.</text>
</comment>
<dbReference type="EMBL" id="BAABCV010000012">
    <property type="protein sequence ID" value="GAA4103551.1"/>
    <property type="molecule type" value="Genomic_DNA"/>
</dbReference>
<dbReference type="InterPro" id="IPR006311">
    <property type="entry name" value="TAT_signal"/>
</dbReference>
<dbReference type="SUPFAM" id="SSF51658">
    <property type="entry name" value="Xylose isomerase-like"/>
    <property type="match status" value="1"/>
</dbReference>
<dbReference type="PANTHER" id="PTHR12110">
    <property type="entry name" value="HYDROXYPYRUVATE ISOMERASE"/>
    <property type="match status" value="1"/>
</dbReference>
<evidence type="ECO:0000259" key="1">
    <source>
        <dbReference type="Pfam" id="PF01261"/>
    </source>
</evidence>
<organism evidence="2 3">
    <name type="scientific">Mucilaginibacter panaciglaebae</name>
    <dbReference type="NCBI Taxonomy" id="502331"/>
    <lineage>
        <taxon>Bacteria</taxon>
        <taxon>Pseudomonadati</taxon>
        <taxon>Bacteroidota</taxon>
        <taxon>Sphingobacteriia</taxon>
        <taxon>Sphingobacteriales</taxon>
        <taxon>Sphingobacteriaceae</taxon>
        <taxon>Mucilaginibacter</taxon>
    </lineage>
</organism>
<dbReference type="PANTHER" id="PTHR12110:SF41">
    <property type="entry name" value="INOSOSE DEHYDRATASE"/>
    <property type="match status" value="1"/>
</dbReference>
<gene>
    <name evidence="2" type="ORF">GCM10022392_31110</name>
</gene>
<dbReference type="Proteomes" id="UP001500841">
    <property type="component" value="Unassembled WGS sequence"/>
</dbReference>
<keyword evidence="3" id="KW-1185">Reference proteome</keyword>
<dbReference type="InterPro" id="IPR036237">
    <property type="entry name" value="Xyl_isomerase-like_sf"/>
</dbReference>